<dbReference type="AlphaFoldDB" id="A0A1Y1X3G6"/>
<sequence length="62" mass="7303">MTTIGNPKYIFLHEPTTGLDPLSRRKVIFHTTHYMDEADILANHVEIFHLCKDYNKTDQENE</sequence>
<reference evidence="1 2" key="1">
    <citation type="submission" date="2016-08" db="EMBL/GenBank/DDBJ databases">
        <title>A Parts List for Fungal Cellulosomes Revealed by Comparative Genomics.</title>
        <authorList>
            <consortium name="DOE Joint Genome Institute"/>
            <person name="Haitjema C.H."/>
            <person name="Gilmore S.P."/>
            <person name="Henske J.K."/>
            <person name="Solomon K.V."/>
            <person name="De Groot R."/>
            <person name="Kuo A."/>
            <person name="Mondo S.J."/>
            <person name="Salamov A.A."/>
            <person name="Labutti K."/>
            <person name="Zhao Z."/>
            <person name="Chiniquy J."/>
            <person name="Barry K."/>
            <person name="Brewer H.M."/>
            <person name="Purvine S.O."/>
            <person name="Wright A.T."/>
            <person name="Boxma B."/>
            <person name="Van Alen T."/>
            <person name="Hackstein J.H."/>
            <person name="Baker S.E."/>
            <person name="Grigoriev I.V."/>
            <person name="O'Malley M.A."/>
        </authorList>
    </citation>
    <scope>NUCLEOTIDE SEQUENCE [LARGE SCALE GENOMIC DNA]</scope>
    <source>
        <strain evidence="1 2">S4</strain>
    </source>
</reference>
<organism evidence="1 2">
    <name type="scientific">Anaeromyces robustus</name>
    <dbReference type="NCBI Taxonomy" id="1754192"/>
    <lineage>
        <taxon>Eukaryota</taxon>
        <taxon>Fungi</taxon>
        <taxon>Fungi incertae sedis</taxon>
        <taxon>Chytridiomycota</taxon>
        <taxon>Chytridiomycota incertae sedis</taxon>
        <taxon>Neocallimastigomycetes</taxon>
        <taxon>Neocallimastigales</taxon>
        <taxon>Neocallimastigaceae</taxon>
        <taxon>Anaeromyces</taxon>
    </lineage>
</organism>
<reference evidence="1 2" key="2">
    <citation type="submission" date="2016-08" db="EMBL/GenBank/DDBJ databases">
        <title>Pervasive Adenine N6-methylation of Active Genes in Fungi.</title>
        <authorList>
            <consortium name="DOE Joint Genome Institute"/>
            <person name="Mondo S.J."/>
            <person name="Dannebaum R.O."/>
            <person name="Kuo R.C."/>
            <person name="Labutti K."/>
            <person name="Haridas S."/>
            <person name="Kuo A."/>
            <person name="Salamov A."/>
            <person name="Ahrendt S.R."/>
            <person name="Lipzen A."/>
            <person name="Sullivan W."/>
            <person name="Andreopoulos W.B."/>
            <person name="Clum A."/>
            <person name="Lindquist E."/>
            <person name="Daum C."/>
            <person name="Ramamoorthy G.K."/>
            <person name="Gryganskyi A."/>
            <person name="Culley D."/>
            <person name="Magnuson J.K."/>
            <person name="James T.Y."/>
            <person name="O'Malley M.A."/>
            <person name="Stajich J.E."/>
            <person name="Spatafora J.W."/>
            <person name="Visel A."/>
            <person name="Grigoriev I.V."/>
        </authorList>
    </citation>
    <scope>NUCLEOTIDE SEQUENCE [LARGE SCALE GENOMIC DNA]</scope>
    <source>
        <strain evidence="1 2">S4</strain>
    </source>
</reference>
<dbReference type="InterPro" id="IPR027417">
    <property type="entry name" value="P-loop_NTPase"/>
</dbReference>
<dbReference type="EMBL" id="MCFG01000151">
    <property type="protein sequence ID" value="ORX80242.1"/>
    <property type="molecule type" value="Genomic_DNA"/>
</dbReference>
<keyword evidence="2" id="KW-1185">Reference proteome</keyword>
<accession>A0A1Y1X3G6</accession>
<evidence type="ECO:0000313" key="1">
    <source>
        <dbReference type="EMBL" id="ORX80242.1"/>
    </source>
</evidence>
<gene>
    <name evidence="1" type="ORF">BCR32DRAFT_280711</name>
</gene>
<dbReference type="SUPFAM" id="SSF52540">
    <property type="entry name" value="P-loop containing nucleoside triphosphate hydrolases"/>
    <property type="match status" value="1"/>
</dbReference>
<protein>
    <submittedName>
        <fullName evidence="1">Uncharacterized protein</fullName>
    </submittedName>
</protein>
<dbReference type="Proteomes" id="UP000193944">
    <property type="component" value="Unassembled WGS sequence"/>
</dbReference>
<name>A0A1Y1X3G6_9FUNG</name>
<evidence type="ECO:0000313" key="2">
    <source>
        <dbReference type="Proteomes" id="UP000193944"/>
    </source>
</evidence>
<comment type="caution">
    <text evidence="1">The sequence shown here is derived from an EMBL/GenBank/DDBJ whole genome shotgun (WGS) entry which is preliminary data.</text>
</comment>
<dbReference type="OrthoDB" id="8061355at2759"/>
<dbReference type="STRING" id="1754192.A0A1Y1X3G6"/>
<proteinExistence type="predicted"/>